<comment type="caution">
    <text evidence="4">The sequence shown here is derived from an EMBL/GenBank/DDBJ whole genome shotgun (WGS) entry which is preliminary data.</text>
</comment>
<evidence type="ECO:0000256" key="1">
    <source>
        <dbReference type="ARBA" id="ARBA00007797"/>
    </source>
</evidence>
<organism evidence="4 5">
    <name type="scientific">Seiridium cardinale</name>
    <dbReference type="NCBI Taxonomy" id="138064"/>
    <lineage>
        <taxon>Eukaryota</taxon>
        <taxon>Fungi</taxon>
        <taxon>Dikarya</taxon>
        <taxon>Ascomycota</taxon>
        <taxon>Pezizomycotina</taxon>
        <taxon>Sordariomycetes</taxon>
        <taxon>Xylariomycetidae</taxon>
        <taxon>Amphisphaeriales</taxon>
        <taxon>Sporocadaceae</taxon>
        <taxon>Seiridium</taxon>
    </lineage>
</organism>
<feature type="compositionally biased region" description="Basic and acidic residues" evidence="2">
    <location>
        <begin position="756"/>
        <end position="767"/>
    </location>
</feature>
<feature type="compositionally biased region" description="Acidic residues" evidence="2">
    <location>
        <begin position="938"/>
        <end position="973"/>
    </location>
</feature>
<keyword evidence="5" id="KW-1185">Reference proteome</keyword>
<dbReference type="PANTHER" id="PTHR12048">
    <property type="entry name" value="CCAAT-BINDING FACTOR-RELATED"/>
    <property type="match status" value="1"/>
</dbReference>
<gene>
    <name evidence="4" type="ORF">SCAR479_10012</name>
</gene>
<reference evidence="4 5" key="1">
    <citation type="submission" date="2024-02" db="EMBL/GenBank/DDBJ databases">
        <title>First draft genome assembly of two strains of Seiridium cardinale.</title>
        <authorList>
            <person name="Emiliani G."/>
            <person name="Scali E."/>
        </authorList>
    </citation>
    <scope>NUCLEOTIDE SEQUENCE [LARGE SCALE GENOMIC DNA]</scope>
    <source>
        <strain evidence="4 5">BM-138-000479</strain>
    </source>
</reference>
<protein>
    <submittedName>
        <fullName evidence="4">CCAAT-binding factor domain-containing protein</fullName>
    </submittedName>
</protein>
<proteinExistence type="inferred from homology"/>
<feature type="region of interest" description="Disordered" evidence="2">
    <location>
        <begin position="164"/>
        <end position="224"/>
    </location>
</feature>
<accession>A0ABR2XHK7</accession>
<feature type="compositionally biased region" description="Acidic residues" evidence="2">
    <location>
        <begin position="173"/>
        <end position="199"/>
    </location>
</feature>
<dbReference type="InterPro" id="IPR040155">
    <property type="entry name" value="CEBPZ/Mak21-like"/>
</dbReference>
<comment type="similarity">
    <text evidence="1">Belongs to the CBF/MAK21 family.</text>
</comment>
<sequence length="1043" mass="115493">MASFDDTALSKLTEKIDQKLSEKTQGSKKKQGQPAQQSPKTKTKTKQSQQNNQSPQAKPNLKRKRPDDKTEHAAKKRQDQPKRDFKDKNDRKGKHDEKKGPKPSQNSTPSASALLDEIRALGGDEKDLELVGDIDSEDEAVGGGGKGSKLDKALQAELAKFASGLGFEKVQPDEGEDDDQIDEEVAGEERDEEGDGDSETDSKDSPAVEQVKTKEKDKKTAQLVPKGDWKSIFEPRPDWHAAELVNLPEPKSDEVAPYFSSIAGLKAHAKNLLEEDSSTHNTSLASSSSRKFMSEIMASGTMSDKTSALTLAIQESPVHSTKALENLITLATKRSRGQALAAAAALVDLLGPGSLLPSDRRLRPFAAQPGLIGTLQKHKIKSWSDKQGLPGMINKQHLISWAFEDWLKEAYFRIIQAIETWCNDEIEYSRVRSIDMVYALLKDKPEQESNLLRLLVNKLGDREKKIASRASYLLLQLLNIHPGMKTVMIKTVEQEVIFRPGQSIRTKYYAANTLNQTILSSREPQIADSLLKIYFGMFVALLKSGDLGEVEKFEASDKPERAKAKKRTRAPGPSRKEEEEAKSGQAERESAEKLVSAILTGINRAVPFSDTDSSTLESHLDTLFRITHSSNFNTSIQALMLIQQMATKRHLATERFYRTLYESLLDPRLTTSSKQPLYLNLLYRSLKSDIDVRRVKAFVKRMLQVLNLHQPSFICGIIYLIMELWATFPDLSTLLTEAEEHDEAAEGNAGEIYNDDTSKPKDAYDGRKRVPEYSNAHRSCLWELLPFLRHFHPTVDIYASSLLRGQKPAQKPDLANHTLINFLDKFVYKNPKAADTTRGHSIMQPVTAAGQGSVLVSGKPGSKTAGSVNSAAFWNKKVEDVAADDVFFHEYFSQIGKPGQTDRAKKAKEAAKEQDAEDSDAGEDEIWEALKASRPEVADDSESEVGSDFEDMMGDDSDGVLDDVDGMDLDGESDGSALDFSDASSLDFGSDDEEEEGGAPVDEAGEGKPESASRKRRKMLKGLPTFASVDDYAEMLAQEEEGQ</sequence>
<feature type="compositionally biased region" description="Low complexity" evidence="2">
    <location>
        <begin position="33"/>
        <end position="59"/>
    </location>
</feature>
<dbReference type="Proteomes" id="UP001465668">
    <property type="component" value="Unassembled WGS sequence"/>
</dbReference>
<dbReference type="Pfam" id="PF03914">
    <property type="entry name" value="CBF"/>
    <property type="match status" value="1"/>
</dbReference>
<feature type="compositionally biased region" description="Basic and acidic residues" evidence="2">
    <location>
        <begin position="900"/>
        <end position="914"/>
    </location>
</feature>
<name>A0ABR2XHK7_9PEZI</name>
<feature type="compositionally biased region" description="Acidic residues" evidence="2">
    <location>
        <begin position="130"/>
        <end position="140"/>
    </location>
</feature>
<dbReference type="InterPro" id="IPR016024">
    <property type="entry name" value="ARM-type_fold"/>
</dbReference>
<feature type="region of interest" description="Disordered" evidence="2">
    <location>
        <begin position="744"/>
        <end position="767"/>
    </location>
</feature>
<evidence type="ECO:0000256" key="2">
    <source>
        <dbReference type="SAM" id="MobiDB-lite"/>
    </source>
</evidence>
<feature type="domain" description="CCAAT-binding factor" evidence="3">
    <location>
        <begin position="635"/>
        <end position="799"/>
    </location>
</feature>
<feature type="region of interest" description="Disordered" evidence="2">
    <location>
        <begin position="552"/>
        <end position="590"/>
    </location>
</feature>
<feature type="region of interest" description="Disordered" evidence="2">
    <location>
        <begin position="1"/>
        <end position="149"/>
    </location>
</feature>
<feature type="compositionally biased region" description="Basic and acidic residues" evidence="2">
    <location>
        <begin position="552"/>
        <end position="562"/>
    </location>
</feature>
<dbReference type="PANTHER" id="PTHR12048:SF0">
    <property type="entry name" value="CCAAT_ENHANCER-BINDING PROTEIN ZETA"/>
    <property type="match status" value="1"/>
</dbReference>
<dbReference type="EMBL" id="JARVKM010000052">
    <property type="protein sequence ID" value="KAK9773283.1"/>
    <property type="molecule type" value="Genomic_DNA"/>
</dbReference>
<feature type="compositionally biased region" description="Basic and acidic residues" evidence="2">
    <location>
        <begin position="12"/>
        <end position="22"/>
    </location>
</feature>
<dbReference type="SUPFAM" id="SSF48371">
    <property type="entry name" value="ARM repeat"/>
    <property type="match status" value="1"/>
</dbReference>
<evidence type="ECO:0000313" key="4">
    <source>
        <dbReference type="EMBL" id="KAK9773283.1"/>
    </source>
</evidence>
<feature type="compositionally biased region" description="Basic and acidic residues" evidence="2">
    <location>
        <begin position="65"/>
        <end position="100"/>
    </location>
</feature>
<feature type="region of interest" description="Disordered" evidence="2">
    <location>
        <begin position="898"/>
        <end position="1020"/>
    </location>
</feature>
<evidence type="ECO:0000259" key="3">
    <source>
        <dbReference type="Pfam" id="PF03914"/>
    </source>
</evidence>
<evidence type="ECO:0000313" key="5">
    <source>
        <dbReference type="Proteomes" id="UP001465668"/>
    </source>
</evidence>
<feature type="compositionally biased region" description="Acidic residues" evidence="2">
    <location>
        <begin position="915"/>
        <end position="927"/>
    </location>
</feature>
<feature type="compositionally biased region" description="Low complexity" evidence="2">
    <location>
        <begin position="974"/>
        <end position="988"/>
    </location>
</feature>
<dbReference type="InterPro" id="IPR005612">
    <property type="entry name" value="CCAAT-binding_factor"/>
</dbReference>
<feature type="compositionally biased region" description="Basic and acidic residues" evidence="2">
    <location>
        <begin position="116"/>
        <end position="129"/>
    </location>
</feature>
<feature type="compositionally biased region" description="Basic and acidic residues" evidence="2">
    <location>
        <begin position="200"/>
        <end position="220"/>
    </location>
</feature>
<feature type="compositionally biased region" description="Basic and acidic residues" evidence="2">
    <location>
        <begin position="574"/>
        <end position="590"/>
    </location>
</feature>